<name>A0A6J5GU09_9BURK</name>
<keyword evidence="2" id="KW-1185">Reference proteome</keyword>
<sequence>MSTVSPETIAALAPHGVLRAAINLGNAVLAQPGNSTHGDAAPTGITPQIAFRLGEELGVPVRLVPWRIQPVDATH</sequence>
<dbReference type="EMBL" id="CADIKI010000020">
    <property type="protein sequence ID" value="CAB3804804.1"/>
    <property type="molecule type" value="Genomic_DNA"/>
</dbReference>
<evidence type="ECO:0000313" key="2">
    <source>
        <dbReference type="Proteomes" id="UP000494252"/>
    </source>
</evidence>
<reference evidence="1 2" key="1">
    <citation type="submission" date="2020-04" db="EMBL/GenBank/DDBJ databases">
        <authorList>
            <person name="De Canck E."/>
        </authorList>
    </citation>
    <scope>NUCLEOTIDE SEQUENCE [LARGE SCALE GENOMIC DNA]</scope>
    <source>
        <strain evidence="1 2">LMG 27177</strain>
    </source>
</reference>
<accession>A0A6J5GU09</accession>
<protein>
    <submittedName>
        <fullName evidence="1">Uncharacterized protein</fullName>
    </submittedName>
</protein>
<dbReference type="AlphaFoldDB" id="A0A6J5GU09"/>
<evidence type="ECO:0000313" key="1">
    <source>
        <dbReference type="EMBL" id="CAB3804804.1"/>
    </source>
</evidence>
<organism evidence="1 2">
    <name type="scientific">Paraburkholderia fynbosensis</name>
    <dbReference type="NCBI Taxonomy" id="1200993"/>
    <lineage>
        <taxon>Bacteria</taxon>
        <taxon>Pseudomonadati</taxon>
        <taxon>Pseudomonadota</taxon>
        <taxon>Betaproteobacteria</taxon>
        <taxon>Burkholderiales</taxon>
        <taxon>Burkholderiaceae</taxon>
        <taxon>Paraburkholderia</taxon>
    </lineage>
</organism>
<dbReference type="Proteomes" id="UP000494252">
    <property type="component" value="Unassembled WGS sequence"/>
</dbReference>
<proteinExistence type="predicted"/>
<dbReference type="RefSeq" id="WP_175164913.1">
    <property type="nucleotide sequence ID" value="NZ_CADIKI010000020.1"/>
</dbReference>
<gene>
    <name evidence="1" type="ORF">LMG27177_05747</name>
</gene>